<protein>
    <recommendedName>
        <fullName evidence="6">Acyltransferase</fullName>
    </recommendedName>
</protein>
<dbReference type="PANTHER" id="PTHR23028">
    <property type="entry name" value="ACETYLTRANSFERASE"/>
    <property type="match status" value="1"/>
</dbReference>
<feature type="transmembrane region" description="Helical" evidence="1">
    <location>
        <begin position="375"/>
        <end position="394"/>
    </location>
</feature>
<dbReference type="AlphaFoldDB" id="A0A254T7M8"/>
<evidence type="ECO:0000256" key="1">
    <source>
        <dbReference type="SAM" id="Phobius"/>
    </source>
</evidence>
<feature type="transmembrane region" description="Helical" evidence="1">
    <location>
        <begin position="335"/>
        <end position="355"/>
    </location>
</feature>
<dbReference type="Proteomes" id="UP000197535">
    <property type="component" value="Unassembled WGS sequence"/>
</dbReference>
<evidence type="ECO:0000259" key="3">
    <source>
        <dbReference type="Pfam" id="PF19040"/>
    </source>
</evidence>
<feature type="transmembrane region" description="Helical" evidence="1">
    <location>
        <begin position="304"/>
        <end position="323"/>
    </location>
</feature>
<accession>A0A254T7M8</accession>
<name>A0A254T7M8_9BURK</name>
<reference evidence="4 5" key="1">
    <citation type="submission" date="2016-02" db="EMBL/GenBank/DDBJ databases">
        <authorList>
            <person name="Wen L."/>
            <person name="He K."/>
            <person name="Yang H."/>
        </authorList>
    </citation>
    <scope>NUCLEOTIDE SEQUENCE [LARGE SCALE GENOMIC DNA]</scope>
    <source>
        <strain evidence="4 5">TSA40</strain>
    </source>
</reference>
<dbReference type="GO" id="GO:0016747">
    <property type="term" value="F:acyltransferase activity, transferring groups other than amino-acyl groups"/>
    <property type="evidence" value="ECO:0007669"/>
    <property type="project" value="InterPro"/>
</dbReference>
<feature type="domain" description="Acyltransferase 3" evidence="2">
    <location>
        <begin position="36"/>
        <end position="355"/>
    </location>
</feature>
<dbReference type="EMBL" id="LSTO01000002">
    <property type="protein sequence ID" value="OWW18641.1"/>
    <property type="molecule type" value="Genomic_DNA"/>
</dbReference>
<dbReference type="PANTHER" id="PTHR23028:SF53">
    <property type="entry name" value="ACYL_TRANSF_3 DOMAIN-CONTAINING PROTEIN"/>
    <property type="match status" value="1"/>
</dbReference>
<dbReference type="Pfam" id="PF01757">
    <property type="entry name" value="Acyl_transf_3"/>
    <property type="match status" value="1"/>
</dbReference>
<dbReference type="SUPFAM" id="SSF52266">
    <property type="entry name" value="SGNH hydrolase"/>
    <property type="match status" value="1"/>
</dbReference>
<feature type="transmembrane region" description="Helical" evidence="1">
    <location>
        <begin position="250"/>
        <end position="267"/>
    </location>
</feature>
<dbReference type="InterPro" id="IPR002656">
    <property type="entry name" value="Acyl_transf_3_dom"/>
</dbReference>
<dbReference type="RefSeq" id="WP_170942349.1">
    <property type="nucleotide sequence ID" value="NZ_LSTO01000002.1"/>
</dbReference>
<dbReference type="InterPro" id="IPR043968">
    <property type="entry name" value="SGNH"/>
</dbReference>
<dbReference type="InterPro" id="IPR050879">
    <property type="entry name" value="Acyltransferase_3"/>
</dbReference>
<keyword evidence="1" id="KW-0812">Transmembrane</keyword>
<feature type="transmembrane region" description="Helical" evidence="1">
    <location>
        <begin position="273"/>
        <end position="292"/>
    </location>
</feature>
<comment type="caution">
    <text evidence="4">The sequence shown here is derived from an EMBL/GenBank/DDBJ whole genome shotgun (WGS) entry which is preliminary data.</text>
</comment>
<evidence type="ECO:0008006" key="6">
    <source>
        <dbReference type="Google" id="ProtNLM"/>
    </source>
</evidence>
<evidence type="ECO:0000313" key="5">
    <source>
        <dbReference type="Proteomes" id="UP000197535"/>
    </source>
</evidence>
<feature type="transmembrane region" description="Helical" evidence="1">
    <location>
        <begin position="62"/>
        <end position="83"/>
    </location>
</feature>
<gene>
    <name evidence="4" type="ORF">AYR66_03385</name>
</gene>
<keyword evidence="1" id="KW-1133">Transmembrane helix</keyword>
<feature type="transmembrane region" description="Helical" evidence="1">
    <location>
        <begin position="134"/>
        <end position="153"/>
    </location>
</feature>
<proteinExistence type="predicted"/>
<dbReference type="GO" id="GO:0016020">
    <property type="term" value="C:membrane"/>
    <property type="evidence" value="ECO:0007669"/>
    <property type="project" value="TreeGrafter"/>
</dbReference>
<dbReference type="GO" id="GO:0009103">
    <property type="term" value="P:lipopolysaccharide biosynthetic process"/>
    <property type="evidence" value="ECO:0007669"/>
    <property type="project" value="TreeGrafter"/>
</dbReference>
<keyword evidence="5" id="KW-1185">Reference proteome</keyword>
<evidence type="ECO:0000313" key="4">
    <source>
        <dbReference type="EMBL" id="OWW18641.1"/>
    </source>
</evidence>
<feature type="domain" description="SGNH" evidence="3">
    <location>
        <begin position="438"/>
        <end position="656"/>
    </location>
</feature>
<feature type="transmembrane region" description="Helical" evidence="1">
    <location>
        <begin position="103"/>
        <end position="122"/>
    </location>
</feature>
<evidence type="ECO:0000259" key="2">
    <source>
        <dbReference type="Pfam" id="PF01757"/>
    </source>
</evidence>
<dbReference type="Pfam" id="PF19040">
    <property type="entry name" value="SGNH"/>
    <property type="match status" value="1"/>
</dbReference>
<keyword evidence="1" id="KW-0472">Membrane</keyword>
<organism evidence="4 5">
    <name type="scientific">Noviherbaspirillum denitrificans</name>
    <dbReference type="NCBI Taxonomy" id="1968433"/>
    <lineage>
        <taxon>Bacteria</taxon>
        <taxon>Pseudomonadati</taxon>
        <taxon>Pseudomonadota</taxon>
        <taxon>Betaproteobacteria</taxon>
        <taxon>Burkholderiales</taxon>
        <taxon>Oxalobacteraceae</taxon>
        <taxon>Noviherbaspirillum</taxon>
    </lineage>
</organism>
<sequence length="672" mass="74851">MSTAGAPSPELRVEAHGHAPALRLVSHPAAQRYREDIDGLRAVAVLAVIAFHANPRLVPGGFAGVDVFFVISGYLLTGLILGALEEGRFSFADFYCRRIKRIFPAYIVVSLVTLALSSWLLIPNDYIFYTTSLAASWAFVSNIFFSMLSWGYFGQRTEEFPLLHTWSLSVEEQFYFLFPLLLIALFRYARKAMPSVLAVAGIALAALSQWKTGEIKSYFLLTSRAHELLVGSLTFFVLRRYPARPGALSAAMAAAGLALVVGSFMLIHKDLPFPGVNSLFPCIGAALLIAGCRSDNMVSAILRSRPMVSVGLMSYSLYLWHWPIFAILKYRQVEITLPVGVAAVAGAFVLSWLTWKFIEKPTRQNARLGFRPAILRLYMLPAALFMTVGLFSYVTEGAPQRFSGEMRALISSYSFERDLTRSCSVRAEDYKVVTLDYLMANCAFGADVPGKARVMLMGDSHAHHFKPFVDQLAKDAGLKAVYHVQGGCFPTELQVTDRHPERGPDTCQQRNADLLKLVGNFDYVVLAGFWASEPERELEKELRYVVDAIVAAGATPVIFKDNPFHEPDLSRCILYRKRGWMEAGADCHIPYREAAEAQAEYDAIVERMQAAHPRTIIIDPKKVMCDGKECLTWTDNTALYKDSNHLNTRAAQMLGDWYAARVGNPFSARPNR</sequence>